<dbReference type="CDD" id="cd00130">
    <property type="entry name" value="PAS"/>
    <property type="match status" value="1"/>
</dbReference>
<feature type="domain" description="EAL" evidence="4">
    <location>
        <begin position="450"/>
        <end position="707"/>
    </location>
</feature>
<dbReference type="Gene3D" id="3.20.20.450">
    <property type="entry name" value="EAL domain"/>
    <property type="match status" value="1"/>
</dbReference>
<evidence type="ECO:0000259" key="2">
    <source>
        <dbReference type="PROSITE" id="PS50112"/>
    </source>
</evidence>
<dbReference type="PROSITE" id="PS50883">
    <property type="entry name" value="EAL"/>
    <property type="match status" value="1"/>
</dbReference>
<dbReference type="CDD" id="cd01949">
    <property type="entry name" value="GGDEF"/>
    <property type="match status" value="1"/>
</dbReference>
<dbReference type="InterPro" id="IPR000700">
    <property type="entry name" value="PAS-assoc_C"/>
</dbReference>
<dbReference type="SMART" id="SM00052">
    <property type="entry name" value="EAL"/>
    <property type="match status" value="1"/>
</dbReference>
<dbReference type="InterPro" id="IPR043128">
    <property type="entry name" value="Rev_trsase/Diguanyl_cyclase"/>
</dbReference>
<dbReference type="Proteomes" id="UP000317355">
    <property type="component" value="Unassembled WGS sequence"/>
</dbReference>
<feature type="domain" description="GGDEF" evidence="5">
    <location>
        <begin position="306"/>
        <end position="439"/>
    </location>
</feature>
<dbReference type="PROSITE" id="PS50887">
    <property type="entry name" value="GGDEF"/>
    <property type="match status" value="1"/>
</dbReference>
<dbReference type="Pfam" id="PF00989">
    <property type="entry name" value="PAS"/>
    <property type="match status" value="1"/>
</dbReference>
<dbReference type="InterPro" id="IPR035965">
    <property type="entry name" value="PAS-like_dom_sf"/>
</dbReference>
<dbReference type="PROSITE" id="PS50112">
    <property type="entry name" value="PAS"/>
    <property type="match status" value="2"/>
</dbReference>
<dbReference type="SUPFAM" id="SSF55073">
    <property type="entry name" value="Nucleotide cyclase"/>
    <property type="match status" value="1"/>
</dbReference>
<dbReference type="CDD" id="cd01948">
    <property type="entry name" value="EAL"/>
    <property type="match status" value="1"/>
</dbReference>
<comment type="caution">
    <text evidence="6">The sequence shown here is derived from an EMBL/GenBank/DDBJ whole genome shotgun (WGS) entry which is preliminary data.</text>
</comment>
<dbReference type="NCBIfam" id="TIGR00254">
    <property type="entry name" value="GGDEF"/>
    <property type="match status" value="1"/>
</dbReference>
<evidence type="ECO:0000259" key="3">
    <source>
        <dbReference type="PROSITE" id="PS50113"/>
    </source>
</evidence>
<dbReference type="InterPro" id="IPR001633">
    <property type="entry name" value="EAL_dom"/>
</dbReference>
<evidence type="ECO:0000259" key="4">
    <source>
        <dbReference type="PROSITE" id="PS50883"/>
    </source>
</evidence>
<dbReference type="InterPro" id="IPR052155">
    <property type="entry name" value="Biofilm_reg_signaling"/>
</dbReference>
<name>A0A558DAN5_9GAMM</name>
<dbReference type="GO" id="GO:0003824">
    <property type="term" value="F:catalytic activity"/>
    <property type="evidence" value="ECO:0007669"/>
    <property type="project" value="UniProtKB-ARBA"/>
</dbReference>
<dbReference type="Pfam" id="PF00990">
    <property type="entry name" value="GGDEF"/>
    <property type="match status" value="1"/>
</dbReference>
<evidence type="ECO:0000256" key="1">
    <source>
        <dbReference type="ARBA" id="ARBA00001946"/>
    </source>
</evidence>
<dbReference type="SUPFAM" id="SSF141868">
    <property type="entry name" value="EAL domain-like"/>
    <property type="match status" value="1"/>
</dbReference>
<dbReference type="InterPro" id="IPR000160">
    <property type="entry name" value="GGDEF_dom"/>
</dbReference>
<protein>
    <submittedName>
        <fullName evidence="6">EAL domain-containing protein</fullName>
    </submittedName>
</protein>
<dbReference type="FunFam" id="3.30.70.270:FF:000001">
    <property type="entry name" value="Diguanylate cyclase domain protein"/>
    <property type="match status" value="1"/>
</dbReference>
<dbReference type="PANTHER" id="PTHR44757:SF4">
    <property type="entry name" value="DIGUANYLATE CYCLASE DGCE-RELATED"/>
    <property type="match status" value="1"/>
</dbReference>
<dbReference type="InterPro" id="IPR001610">
    <property type="entry name" value="PAC"/>
</dbReference>
<dbReference type="EMBL" id="VMRY01000010">
    <property type="protein sequence ID" value="TVT58061.1"/>
    <property type="molecule type" value="Genomic_DNA"/>
</dbReference>
<comment type="cofactor">
    <cofactor evidence="1">
        <name>Mg(2+)</name>
        <dbReference type="ChEBI" id="CHEBI:18420"/>
    </cofactor>
</comment>
<dbReference type="SMART" id="SM00086">
    <property type="entry name" value="PAC"/>
    <property type="match status" value="1"/>
</dbReference>
<dbReference type="SUPFAM" id="SSF55785">
    <property type="entry name" value="PYP-like sensor domain (PAS domain)"/>
    <property type="match status" value="2"/>
</dbReference>
<proteinExistence type="predicted"/>
<dbReference type="Pfam" id="PF00563">
    <property type="entry name" value="EAL"/>
    <property type="match status" value="1"/>
</dbReference>
<evidence type="ECO:0000313" key="6">
    <source>
        <dbReference type="EMBL" id="TVT58061.1"/>
    </source>
</evidence>
<dbReference type="InterPro" id="IPR035919">
    <property type="entry name" value="EAL_sf"/>
</dbReference>
<dbReference type="InterPro" id="IPR029787">
    <property type="entry name" value="Nucleotide_cyclase"/>
</dbReference>
<dbReference type="PANTHER" id="PTHR44757">
    <property type="entry name" value="DIGUANYLATE CYCLASE DGCP"/>
    <property type="match status" value="1"/>
</dbReference>
<evidence type="ECO:0000313" key="7">
    <source>
        <dbReference type="Proteomes" id="UP000317355"/>
    </source>
</evidence>
<dbReference type="AlphaFoldDB" id="A0A558DAN5"/>
<organism evidence="6 7">
    <name type="scientific">Sedimenticola thiotaurini</name>
    <dbReference type="NCBI Taxonomy" id="1543721"/>
    <lineage>
        <taxon>Bacteria</taxon>
        <taxon>Pseudomonadati</taxon>
        <taxon>Pseudomonadota</taxon>
        <taxon>Gammaproteobacteria</taxon>
        <taxon>Chromatiales</taxon>
        <taxon>Sedimenticolaceae</taxon>
        <taxon>Sedimenticola</taxon>
    </lineage>
</organism>
<dbReference type="Gene3D" id="3.30.450.20">
    <property type="entry name" value="PAS domain"/>
    <property type="match status" value="2"/>
</dbReference>
<dbReference type="NCBIfam" id="TIGR00229">
    <property type="entry name" value="sensory_box"/>
    <property type="match status" value="1"/>
</dbReference>
<gene>
    <name evidence="6" type="ORF">FHK82_04925</name>
</gene>
<dbReference type="SMART" id="SM00267">
    <property type="entry name" value="GGDEF"/>
    <property type="match status" value="1"/>
</dbReference>
<feature type="domain" description="PAS" evidence="2">
    <location>
        <begin position="144"/>
        <end position="217"/>
    </location>
</feature>
<evidence type="ECO:0000259" key="5">
    <source>
        <dbReference type="PROSITE" id="PS50887"/>
    </source>
</evidence>
<accession>A0A558DAN5</accession>
<dbReference type="GO" id="GO:0006355">
    <property type="term" value="P:regulation of DNA-templated transcription"/>
    <property type="evidence" value="ECO:0007669"/>
    <property type="project" value="InterPro"/>
</dbReference>
<sequence length="724" mass="79189">MAVDIIDNGLQIAPAILDQCSIGLFVLDQDGFIAHWNRWMSMVTGVTAASAIGCRLEDILPVAPGPLLEKAIDAALTTGEMTLLPNAAGVIFESSIDADTTTPMLVVKPMPDRVHSVLVQVFDQREFGALSPTVETQGATHRDGDLQTRSILSSIADAVITTDIKGNINYMNVVAEKLTGWRISEAMELPLERVFHVMGEEGASLMAAISECLLTGRLPKSQYLELVLIHRQGIGVAVEESVAPIRDEKQQIHGVVVVFRDVSQARRLAAQVSWQASHDTLTGLFNRGSFDAKLDELLQDAQESGQVHSMLYLDLDQFKIVNDTCGHVAGDELLRQIASKLSAHVRAGDTLARLGGDEFGVLLNNCPESVAQRIANLMRQTIMDFHFGWEEKSFAIGTSIGVVTITAESESVERVLSAADTACYAAKDGGRNQVHLYRSNAGEAAQRQGEMRWVSRIHGALEEDRFLLYAQAIVPVVKKANKSGHYEVLIRMLDESGELVPPGAFIPAAERFGLMPRIDRWVVKQVFNLIRHEYEKLVLGGFRFAINLSGGSVNDEDTLLFISQNMAEYRIPAGMISFEITETAAIANLSSATHFIRTLKKAGCSFSLDDFGSGLSSFAYLKNLPVDYLKIDGAFVRDLVDDPIDYAMVQAINQIGQVMGLKTIAEFVETEAALERLCEIGVDYAQGYGIARPEPLCDSQGRLLLQQLSWLDTNGQSNTVQSDS</sequence>
<dbReference type="PROSITE" id="PS50113">
    <property type="entry name" value="PAC"/>
    <property type="match status" value="1"/>
</dbReference>
<dbReference type="InterPro" id="IPR000014">
    <property type="entry name" value="PAS"/>
</dbReference>
<reference evidence="6 7" key="1">
    <citation type="submission" date="2019-07" db="EMBL/GenBank/DDBJ databases">
        <title>The pathways for chlorine oxyanion respiration interact through the shared metabolite chlorate.</title>
        <authorList>
            <person name="Barnum T.P."/>
            <person name="Cheng Y."/>
            <person name="Hill K.A."/>
            <person name="Lucas L.N."/>
            <person name="Carlson H.K."/>
            <person name="Coates J.D."/>
        </authorList>
    </citation>
    <scope>NUCLEOTIDE SEQUENCE [LARGE SCALE GENOMIC DNA]</scope>
    <source>
        <strain evidence="6">BK-3</strain>
    </source>
</reference>
<feature type="domain" description="PAC" evidence="3">
    <location>
        <begin position="222"/>
        <end position="274"/>
    </location>
</feature>
<dbReference type="SMART" id="SM00091">
    <property type="entry name" value="PAS"/>
    <property type="match status" value="2"/>
</dbReference>
<dbReference type="Gene3D" id="3.30.70.270">
    <property type="match status" value="1"/>
</dbReference>
<feature type="domain" description="PAS" evidence="2">
    <location>
        <begin position="16"/>
        <end position="79"/>
    </location>
</feature>
<dbReference type="InterPro" id="IPR013767">
    <property type="entry name" value="PAS_fold"/>
</dbReference>